<keyword evidence="1 4" id="KW-0808">Transferase</keyword>
<dbReference type="GO" id="GO:0004340">
    <property type="term" value="F:glucokinase activity"/>
    <property type="evidence" value="ECO:0007669"/>
    <property type="project" value="UniProtKB-EC"/>
</dbReference>
<dbReference type="PANTHER" id="PTHR47690:SF1">
    <property type="entry name" value="GLUCOKINASE"/>
    <property type="match status" value="1"/>
</dbReference>
<organism evidence="4 5">
    <name type="scientific">Massilia cavernae</name>
    <dbReference type="NCBI Taxonomy" id="2320864"/>
    <lineage>
        <taxon>Bacteria</taxon>
        <taxon>Pseudomonadati</taxon>
        <taxon>Pseudomonadota</taxon>
        <taxon>Betaproteobacteria</taxon>
        <taxon>Burkholderiales</taxon>
        <taxon>Oxalobacteraceae</taxon>
        <taxon>Telluria group</taxon>
        <taxon>Massilia</taxon>
    </lineage>
</organism>
<keyword evidence="2 4" id="KW-0418">Kinase</keyword>
<dbReference type="EC" id="2.7.1.2" evidence="4"/>
<dbReference type="Gene3D" id="3.30.420.40">
    <property type="match status" value="1"/>
</dbReference>
<dbReference type="GO" id="GO:0005536">
    <property type="term" value="F:D-glucose binding"/>
    <property type="evidence" value="ECO:0007669"/>
    <property type="project" value="InterPro"/>
</dbReference>
<dbReference type="GO" id="GO:0006096">
    <property type="term" value="P:glycolytic process"/>
    <property type="evidence" value="ECO:0007669"/>
    <property type="project" value="InterPro"/>
</dbReference>
<keyword evidence="5" id="KW-1185">Reference proteome</keyword>
<dbReference type="PANTHER" id="PTHR47690">
    <property type="entry name" value="GLUCOKINASE"/>
    <property type="match status" value="1"/>
</dbReference>
<dbReference type="Proteomes" id="UP000284006">
    <property type="component" value="Unassembled WGS sequence"/>
</dbReference>
<protein>
    <submittedName>
        <fullName evidence="4">Bifunctional transcriptional regulator/glucokinase</fullName>
        <ecNumber evidence="4">2.7.1.2</ecNumber>
    </submittedName>
</protein>
<reference evidence="4 5" key="1">
    <citation type="submission" date="2018-09" db="EMBL/GenBank/DDBJ databases">
        <authorList>
            <person name="Zhu H."/>
        </authorList>
    </citation>
    <scope>NUCLEOTIDE SEQUENCE [LARGE SCALE GENOMIC DNA]</scope>
    <source>
        <strain evidence="4 5">K1S02-61</strain>
    </source>
</reference>
<evidence type="ECO:0000313" key="4">
    <source>
        <dbReference type="EMBL" id="RJG22396.1"/>
    </source>
</evidence>
<gene>
    <name evidence="4" type="ORF">D3872_05385</name>
</gene>
<dbReference type="RefSeq" id="WP_182915696.1">
    <property type="nucleotide sequence ID" value="NZ_QYUP01000059.1"/>
</dbReference>
<dbReference type="GO" id="GO:0005829">
    <property type="term" value="C:cytosol"/>
    <property type="evidence" value="ECO:0007669"/>
    <property type="project" value="TreeGrafter"/>
</dbReference>
<feature type="non-terminal residue" evidence="4">
    <location>
        <position position="90"/>
    </location>
</feature>
<sequence length="90" mass="9666">MAHHAESHKLARSAFADGPRLLADIGATHARLALETAPGEFGAVRVLRCDDFEGIVPLMRFYLADHSGVALNHAALAVANPIHGDRVRMT</sequence>
<proteinExistence type="inferred from homology"/>
<dbReference type="AlphaFoldDB" id="A0A418Y5X9"/>
<name>A0A418Y5X9_9BURK</name>
<evidence type="ECO:0000256" key="1">
    <source>
        <dbReference type="ARBA" id="ARBA00022679"/>
    </source>
</evidence>
<dbReference type="InterPro" id="IPR050201">
    <property type="entry name" value="Bacterial_glucokinase"/>
</dbReference>
<comment type="caution">
    <text evidence="4">The sequence shown here is derived from an EMBL/GenBank/DDBJ whole genome shotgun (WGS) entry which is preliminary data.</text>
</comment>
<evidence type="ECO:0000256" key="2">
    <source>
        <dbReference type="ARBA" id="ARBA00022777"/>
    </source>
</evidence>
<evidence type="ECO:0000256" key="3">
    <source>
        <dbReference type="RuleBase" id="RU004046"/>
    </source>
</evidence>
<accession>A0A418Y5X9</accession>
<dbReference type="Pfam" id="PF02685">
    <property type="entry name" value="Glucokinase"/>
    <property type="match status" value="1"/>
</dbReference>
<evidence type="ECO:0000313" key="5">
    <source>
        <dbReference type="Proteomes" id="UP000284006"/>
    </source>
</evidence>
<dbReference type="EMBL" id="QYUP01000059">
    <property type="protein sequence ID" value="RJG22396.1"/>
    <property type="molecule type" value="Genomic_DNA"/>
</dbReference>
<comment type="similarity">
    <text evidence="3">Belongs to the bacterial glucokinase family.</text>
</comment>
<dbReference type="InterPro" id="IPR003836">
    <property type="entry name" value="Glucokinase"/>
</dbReference>
<dbReference type="GO" id="GO:0005524">
    <property type="term" value="F:ATP binding"/>
    <property type="evidence" value="ECO:0007669"/>
    <property type="project" value="InterPro"/>
</dbReference>